<evidence type="ECO:0000313" key="3">
    <source>
        <dbReference type="Proteomes" id="UP001596512"/>
    </source>
</evidence>
<keyword evidence="3" id="KW-1185">Reference proteome</keyword>
<sequence>MTSTFGLSQVVSAASALRVGAEGAAGFDEAARVVTDCLRAEFVDEQGETLLESVEFFHTSDGRLAGKPVENGLLAALAADGRLPRTRRPGSSTTASPSWSAKRCSRSPAPSPTTTPSPSS</sequence>
<dbReference type="EMBL" id="JBHTEY010000004">
    <property type="protein sequence ID" value="MFC7616328.1"/>
    <property type="molecule type" value="Genomic_DNA"/>
</dbReference>
<evidence type="ECO:0000256" key="1">
    <source>
        <dbReference type="SAM" id="MobiDB-lite"/>
    </source>
</evidence>
<reference evidence="3" key="1">
    <citation type="journal article" date="2019" name="Int. J. Syst. Evol. Microbiol.">
        <title>The Global Catalogue of Microorganisms (GCM) 10K type strain sequencing project: providing services to taxonomists for standard genome sequencing and annotation.</title>
        <authorList>
            <consortium name="The Broad Institute Genomics Platform"/>
            <consortium name="The Broad Institute Genome Sequencing Center for Infectious Disease"/>
            <person name="Wu L."/>
            <person name="Ma J."/>
        </authorList>
    </citation>
    <scope>NUCLEOTIDE SEQUENCE [LARGE SCALE GENOMIC DNA]</scope>
    <source>
        <strain evidence="3">JCM 17695</strain>
    </source>
</reference>
<proteinExistence type="predicted"/>
<protein>
    <submittedName>
        <fullName evidence="2">Uncharacterized protein</fullName>
    </submittedName>
</protein>
<accession>A0ABW2TSZ5</accession>
<feature type="region of interest" description="Disordered" evidence="1">
    <location>
        <begin position="80"/>
        <end position="120"/>
    </location>
</feature>
<organism evidence="2 3">
    <name type="scientific">Actinokineospora soli</name>
    <dbReference type="NCBI Taxonomy" id="1048753"/>
    <lineage>
        <taxon>Bacteria</taxon>
        <taxon>Bacillati</taxon>
        <taxon>Actinomycetota</taxon>
        <taxon>Actinomycetes</taxon>
        <taxon>Pseudonocardiales</taxon>
        <taxon>Pseudonocardiaceae</taxon>
        <taxon>Actinokineospora</taxon>
    </lineage>
</organism>
<evidence type="ECO:0000313" key="2">
    <source>
        <dbReference type="EMBL" id="MFC7616328.1"/>
    </source>
</evidence>
<dbReference type="Proteomes" id="UP001596512">
    <property type="component" value="Unassembled WGS sequence"/>
</dbReference>
<feature type="compositionally biased region" description="Polar residues" evidence="1">
    <location>
        <begin position="89"/>
        <end position="99"/>
    </location>
</feature>
<feature type="compositionally biased region" description="Pro residues" evidence="1">
    <location>
        <begin position="109"/>
        <end position="120"/>
    </location>
</feature>
<gene>
    <name evidence="2" type="ORF">ACFQV2_25500</name>
</gene>
<name>A0ABW2TSZ5_9PSEU</name>
<comment type="caution">
    <text evidence="2">The sequence shown here is derived from an EMBL/GenBank/DDBJ whole genome shotgun (WGS) entry which is preliminary data.</text>
</comment>